<dbReference type="EMBL" id="BAAAYL010000001">
    <property type="protein sequence ID" value="GAA3375990.1"/>
    <property type="molecule type" value="Genomic_DNA"/>
</dbReference>
<dbReference type="PROSITE" id="PS50887">
    <property type="entry name" value="GGDEF"/>
    <property type="match status" value="1"/>
</dbReference>
<dbReference type="InterPro" id="IPR029787">
    <property type="entry name" value="Nucleotide_cyclase"/>
</dbReference>
<dbReference type="InterPro" id="IPR035919">
    <property type="entry name" value="EAL_sf"/>
</dbReference>
<keyword evidence="1" id="KW-0472">Membrane</keyword>
<gene>
    <name evidence="4" type="primary">rmdB</name>
    <name evidence="4" type="ORF">GCM10020367_45920</name>
</gene>
<sequence length="705" mass="75344">MKPTESAAPVTRLRVFAALSSKLSAGLPVRLPVVIPALALLVLVTGLLDAAYEGRALFPDGTAGWSLAVLTVIIVCHLIALGRDRWWGGTGSGGALTLSMLLLYGWVPAGLVSVAVVVLVGAARRHRWRQGMLHGSADLLGIAGAALVLAVFGDAPTVEAPYLPADWGLGTAPEVALAAVTYLAITRVLLWYAMAPRGGGLPTVARTALVRHGLVAVALLGIAPLICVVATDRPVLLPLFAVPLIALDSTLWIARARAEEQLRDPLTGLPNRLWLLERAWSALEEAENHGSRSALVLIDLDRFRSVNDTLGHLAGDRLLLQIADRLRLALPRGAEAARLGGDEFAVLLPTADSATSAQRVARHLVAELSSPLDLDGLTLVLEASAGVAVFPDHALDAEGLLRRADVAMYQAKRDRTGVEVYESKRDSNTPDRLGLLGDLRRALDAGEVELHYQPKVRFDGQVAGLEALVRWVHPERGRVPPDEFIAIAESSGLMPHLTEYVLETALGQVARWRAQGLNVPVAVNVSPRDVHTPGFAGAVAARLARHGVPAGALQLEITEHVLLEDPQRAADTLAGLTGHGVKMSLDDFGTGYSSLVHLRRLPVSELKIDRSFVARLAVDTEDAEIVRCTVDLAHSLGLLVVAEGVEDDETWERLRDLGCDAVQGWLVAAAMPPAETTAWLRARGEHGWRRPAELPAVATPEQQVT</sequence>
<dbReference type="InterPro" id="IPR050706">
    <property type="entry name" value="Cyclic-di-GMP_PDE-like"/>
</dbReference>
<proteinExistence type="predicted"/>
<dbReference type="CDD" id="cd01949">
    <property type="entry name" value="GGDEF"/>
    <property type="match status" value="1"/>
</dbReference>
<feature type="transmembrane region" description="Helical" evidence="1">
    <location>
        <begin position="101"/>
        <end position="123"/>
    </location>
</feature>
<dbReference type="CDD" id="cd01948">
    <property type="entry name" value="EAL"/>
    <property type="match status" value="1"/>
</dbReference>
<comment type="caution">
    <text evidence="4">The sequence shown here is derived from an EMBL/GenBank/DDBJ whole genome shotgun (WGS) entry which is preliminary data.</text>
</comment>
<dbReference type="SUPFAM" id="SSF141868">
    <property type="entry name" value="EAL domain-like"/>
    <property type="match status" value="1"/>
</dbReference>
<evidence type="ECO:0000313" key="5">
    <source>
        <dbReference type="Proteomes" id="UP001499990"/>
    </source>
</evidence>
<keyword evidence="1" id="KW-1133">Transmembrane helix</keyword>
<dbReference type="RefSeq" id="WP_345040700.1">
    <property type="nucleotide sequence ID" value="NZ_BAAAYL010000001.1"/>
</dbReference>
<dbReference type="InterPro" id="IPR000160">
    <property type="entry name" value="GGDEF_dom"/>
</dbReference>
<name>A0ABP6SHC9_9ACTN</name>
<dbReference type="SMART" id="SM00267">
    <property type="entry name" value="GGDEF"/>
    <property type="match status" value="1"/>
</dbReference>
<reference evidence="5" key="1">
    <citation type="journal article" date="2019" name="Int. J. Syst. Evol. Microbiol.">
        <title>The Global Catalogue of Microorganisms (GCM) 10K type strain sequencing project: providing services to taxonomists for standard genome sequencing and annotation.</title>
        <authorList>
            <consortium name="The Broad Institute Genomics Platform"/>
            <consortium name="The Broad Institute Genome Sequencing Center for Infectious Disease"/>
            <person name="Wu L."/>
            <person name="Ma J."/>
        </authorList>
    </citation>
    <scope>NUCLEOTIDE SEQUENCE [LARGE SCALE GENOMIC DNA]</scope>
    <source>
        <strain evidence="5">JCM 9651</strain>
    </source>
</reference>
<dbReference type="Gene3D" id="3.30.70.270">
    <property type="match status" value="1"/>
</dbReference>
<dbReference type="Pfam" id="PF00563">
    <property type="entry name" value="EAL"/>
    <property type="match status" value="1"/>
</dbReference>
<organism evidence="4 5">
    <name type="scientific">Streptomyces sannanensis</name>
    <dbReference type="NCBI Taxonomy" id="285536"/>
    <lineage>
        <taxon>Bacteria</taxon>
        <taxon>Bacillati</taxon>
        <taxon>Actinomycetota</taxon>
        <taxon>Actinomycetes</taxon>
        <taxon>Kitasatosporales</taxon>
        <taxon>Streptomycetaceae</taxon>
        <taxon>Streptomyces</taxon>
    </lineage>
</organism>
<evidence type="ECO:0000259" key="2">
    <source>
        <dbReference type="PROSITE" id="PS50883"/>
    </source>
</evidence>
<feature type="domain" description="GGDEF" evidence="3">
    <location>
        <begin position="291"/>
        <end position="423"/>
    </location>
</feature>
<keyword evidence="1" id="KW-0812">Transmembrane</keyword>
<evidence type="ECO:0000259" key="3">
    <source>
        <dbReference type="PROSITE" id="PS50887"/>
    </source>
</evidence>
<feature type="transmembrane region" description="Helical" evidence="1">
    <location>
        <begin position="213"/>
        <end position="231"/>
    </location>
</feature>
<dbReference type="InterPro" id="IPR043128">
    <property type="entry name" value="Rev_trsase/Diguanyl_cyclase"/>
</dbReference>
<keyword evidence="5" id="KW-1185">Reference proteome</keyword>
<dbReference type="SMART" id="SM00052">
    <property type="entry name" value="EAL"/>
    <property type="match status" value="1"/>
</dbReference>
<feature type="transmembrane region" description="Helical" evidence="1">
    <location>
        <begin position="29"/>
        <end position="51"/>
    </location>
</feature>
<protein>
    <submittedName>
        <fullName evidence="4">Cyclic Di-GMP phosphodiesterase RmdB</fullName>
    </submittedName>
</protein>
<dbReference type="Gene3D" id="3.20.20.450">
    <property type="entry name" value="EAL domain"/>
    <property type="match status" value="1"/>
</dbReference>
<dbReference type="PROSITE" id="PS50883">
    <property type="entry name" value="EAL"/>
    <property type="match status" value="1"/>
</dbReference>
<dbReference type="Pfam" id="PF00990">
    <property type="entry name" value="GGDEF"/>
    <property type="match status" value="1"/>
</dbReference>
<feature type="domain" description="EAL" evidence="2">
    <location>
        <begin position="432"/>
        <end position="684"/>
    </location>
</feature>
<dbReference type="InterPro" id="IPR001633">
    <property type="entry name" value="EAL_dom"/>
</dbReference>
<feature type="transmembrane region" description="Helical" evidence="1">
    <location>
        <begin position="175"/>
        <end position="193"/>
    </location>
</feature>
<feature type="transmembrane region" description="Helical" evidence="1">
    <location>
        <begin position="135"/>
        <end position="155"/>
    </location>
</feature>
<dbReference type="PANTHER" id="PTHR33121:SF70">
    <property type="entry name" value="SIGNALING PROTEIN YKOW"/>
    <property type="match status" value="1"/>
</dbReference>
<dbReference type="SUPFAM" id="SSF55073">
    <property type="entry name" value="Nucleotide cyclase"/>
    <property type="match status" value="1"/>
</dbReference>
<feature type="transmembrane region" description="Helical" evidence="1">
    <location>
        <begin position="63"/>
        <end position="81"/>
    </location>
</feature>
<dbReference type="NCBIfam" id="TIGR00254">
    <property type="entry name" value="GGDEF"/>
    <property type="match status" value="1"/>
</dbReference>
<evidence type="ECO:0000256" key="1">
    <source>
        <dbReference type="SAM" id="Phobius"/>
    </source>
</evidence>
<accession>A0ABP6SHC9</accession>
<dbReference type="Proteomes" id="UP001499990">
    <property type="component" value="Unassembled WGS sequence"/>
</dbReference>
<evidence type="ECO:0000313" key="4">
    <source>
        <dbReference type="EMBL" id="GAA3375990.1"/>
    </source>
</evidence>
<dbReference type="PANTHER" id="PTHR33121">
    <property type="entry name" value="CYCLIC DI-GMP PHOSPHODIESTERASE PDEF"/>
    <property type="match status" value="1"/>
</dbReference>